<dbReference type="PANTHER" id="PTHR43194">
    <property type="entry name" value="HYDROLASE ALPHA/BETA FOLD FAMILY"/>
    <property type="match status" value="1"/>
</dbReference>
<proteinExistence type="predicted"/>
<reference evidence="2 3" key="1">
    <citation type="submission" date="2019-05" db="EMBL/GenBank/DDBJ databases">
        <authorList>
            <person name="Hariharan J."/>
            <person name="Choudoir M.J."/>
            <person name="Diebold P."/>
            <person name="Panke-Buisse K."/>
            <person name="Buckley D.H."/>
        </authorList>
    </citation>
    <scope>NUCLEOTIDE SEQUENCE [LARGE SCALE GENOMIC DNA]</scope>
    <source>
        <strain evidence="2 3">SUN51</strain>
    </source>
</reference>
<dbReference type="SUPFAM" id="SSF53474">
    <property type="entry name" value="alpha/beta-Hydrolases"/>
    <property type="match status" value="1"/>
</dbReference>
<dbReference type="RefSeq" id="WP_149511051.1">
    <property type="nucleotide sequence ID" value="NZ_VDFC01000032.1"/>
</dbReference>
<comment type="caution">
    <text evidence="2">The sequence shown here is derived from an EMBL/GenBank/DDBJ whole genome shotgun (WGS) entry which is preliminary data.</text>
</comment>
<protein>
    <submittedName>
        <fullName evidence="2">Alpha/beta hydrolase</fullName>
    </submittedName>
</protein>
<dbReference type="GO" id="GO:0016787">
    <property type="term" value="F:hydrolase activity"/>
    <property type="evidence" value="ECO:0007669"/>
    <property type="project" value="UniProtKB-KW"/>
</dbReference>
<dbReference type="InterPro" id="IPR029058">
    <property type="entry name" value="AB_hydrolase_fold"/>
</dbReference>
<dbReference type="Proteomes" id="UP000324965">
    <property type="component" value="Unassembled WGS sequence"/>
</dbReference>
<feature type="domain" description="AB hydrolase-1" evidence="1">
    <location>
        <begin position="48"/>
        <end position="290"/>
    </location>
</feature>
<dbReference type="EMBL" id="VDFC01000032">
    <property type="protein sequence ID" value="KAA0940161.1"/>
    <property type="molecule type" value="Genomic_DNA"/>
</dbReference>
<dbReference type="OrthoDB" id="3601922at2"/>
<organism evidence="2 3">
    <name type="scientific">Streptomyces apricus</name>
    <dbReference type="NCBI Taxonomy" id="1828112"/>
    <lineage>
        <taxon>Bacteria</taxon>
        <taxon>Bacillati</taxon>
        <taxon>Actinomycetota</taxon>
        <taxon>Actinomycetes</taxon>
        <taxon>Kitasatosporales</taxon>
        <taxon>Streptomycetaceae</taxon>
        <taxon>Streptomyces</taxon>
    </lineage>
</organism>
<dbReference type="AlphaFoldDB" id="A0A5B0BF19"/>
<evidence type="ECO:0000259" key="1">
    <source>
        <dbReference type="Pfam" id="PF00561"/>
    </source>
</evidence>
<dbReference type="PANTHER" id="PTHR43194:SF2">
    <property type="entry name" value="PEROXISOMAL MEMBRANE PROTEIN LPX1"/>
    <property type="match status" value="1"/>
</dbReference>
<accession>A0A5B0BF19</accession>
<dbReference type="Gene3D" id="3.40.50.1820">
    <property type="entry name" value="alpha/beta hydrolase"/>
    <property type="match status" value="1"/>
</dbReference>
<evidence type="ECO:0000313" key="2">
    <source>
        <dbReference type="EMBL" id="KAA0940161.1"/>
    </source>
</evidence>
<keyword evidence="3" id="KW-1185">Reference proteome</keyword>
<name>A0A5B0BF19_9ACTN</name>
<sequence>MPGTRAAWEPPGWNAPERTREELVPLRWRGLRYACRVITSDRPPVTEPLLLLGGALQDMYAWPRLERRLSDHMPLVFVDLPGVGTADDLPAEQGFDALAEAALAVADRLGFDRVNLLGASYGAPIAYRAALSRPAAVARLVLAGATHRMNPRLVSDCEQVWRARAALADDTDGSLSAAGSDEIAARAVATLLNTGARDRVAQAPTVARMLHRQFARITPAEARRHAVCHQRLRAADPLPATALDAVRALVFTGEHDDVSTPDENRAVAAAITDSTFLLVHGADHMVHLEREAEYADLVLRFLTDLPLDGLPYATAPEHPGRDTPAGFTPSGCSRRCEVG</sequence>
<gene>
    <name evidence="2" type="ORF">FGF04_10680</name>
</gene>
<dbReference type="InterPro" id="IPR000073">
    <property type="entry name" value="AB_hydrolase_1"/>
</dbReference>
<dbReference type="InterPro" id="IPR050228">
    <property type="entry name" value="Carboxylesterase_BioH"/>
</dbReference>
<dbReference type="Pfam" id="PF00561">
    <property type="entry name" value="Abhydrolase_1"/>
    <property type="match status" value="1"/>
</dbReference>
<evidence type="ECO:0000313" key="3">
    <source>
        <dbReference type="Proteomes" id="UP000324965"/>
    </source>
</evidence>
<keyword evidence="2" id="KW-0378">Hydrolase</keyword>